<evidence type="ECO:0000313" key="1">
    <source>
        <dbReference type="EMBL" id="EXF75448.1"/>
    </source>
</evidence>
<dbReference type="EMBL" id="JARH01000900">
    <property type="protein sequence ID" value="EXF75448.1"/>
    <property type="molecule type" value="Genomic_DNA"/>
</dbReference>
<dbReference type="KEGG" id="cfj:CFIO01_07084"/>
<reference evidence="1 2" key="1">
    <citation type="submission" date="2014-02" db="EMBL/GenBank/DDBJ databases">
        <title>The genome sequence of Colletotrichum fioriniae PJ7.</title>
        <authorList>
            <person name="Baroncelli R."/>
            <person name="Thon M.R."/>
        </authorList>
    </citation>
    <scope>NUCLEOTIDE SEQUENCE [LARGE SCALE GENOMIC DNA]</scope>
    <source>
        <strain evidence="1 2">PJ7</strain>
    </source>
</reference>
<accession>A0A010RT67</accession>
<protein>
    <submittedName>
        <fullName evidence="1">Uncharacterized protein</fullName>
    </submittedName>
</protein>
<dbReference type="Proteomes" id="UP000020467">
    <property type="component" value="Unassembled WGS sequence"/>
</dbReference>
<proteinExistence type="predicted"/>
<name>A0A010RT67_9PEZI</name>
<dbReference type="OrthoDB" id="4846129at2759"/>
<comment type="caution">
    <text evidence="1">The sequence shown here is derived from an EMBL/GenBank/DDBJ whole genome shotgun (WGS) entry which is preliminary data.</text>
</comment>
<dbReference type="AlphaFoldDB" id="A0A010RT67"/>
<gene>
    <name evidence="1" type="ORF">CFIO01_07084</name>
</gene>
<dbReference type="HOGENOM" id="CLU_2621881_0_0_1"/>
<sequence>MTASDVSVLVNGDSALRATATTASQAAQSQSRVTEFVKTDPSLYRRLSQSVPNRAGEYEARARDAMIKVDTKFQQVAK</sequence>
<organism evidence="1 2">
    <name type="scientific">Colletotrichum fioriniae PJ7</name>
    <dbReference type="NCBI Taxonomy" id="1445577"/>
    <lineage>
        <taxon>Eukaryota</taxon>
        <taxon>Fungi</taxon>
        <taxon>Dikarya</taxon>
        <taxon>Ascomycota</taxon>
        <taxon>Pezizomycotina</taxon>
        <taxon>Sordariomycetes</taxon>
        <taxon>Hypocreomycetidae</taxon>
        <taxon>Glomerellales</taxon>
        <taxon>Glomerellaceae</taxon>
        <taxon>Colletotrichum</taxon>
        <taxon>Colletotrichum acutatum species complex</taxon>
    </lineage>
</organism>
<evidence type="ECO:0000313" key="2">
    <source>
        <dbReference type="Proteomes" id="UP000020467"/>
    </source>
</evidence>
<keyword evidence="2" id="KW-1185">Reference proteome</keyword>